<evidence type="ECO:0000256" key="5">
    <source>
        <dbReference type="ARBA" id="ARBA00022684"/>
    </source>
</evidence>
<comment type="caution">
    <text evidence="12">The sequence shown here is derived from an EMBL/GenBank/DDBJ whole genome shotgun (WGS) entry which is preliminary data.</text>
</comment>
<evidence type="ECO:0000256" key="6">
    <source>
        <dbReference type="ARBA" id="ARBA00022741"/>
    </source>
</evidence>
<keyword evidence="11" id="KW-0812">Transmembrane</keyword>
<evidence type="ECO:0000256" key="7">
    <source>
        <dbReference type="ARBA" id="ARBA00022840"/>
    </source>
</evidence>
<feature type="non-terminal residue" evidence="12">
    <location>
        <position position="1"/>
    </location>
</feature>
<keyword evidence="5 10" id="KW-0317">Glutathione biosynthesis</keyword>
<evidence type="ECO:0000256" key="1">
    <source>
        <dbReference type="ARBA" id="ARBA00005006"/>
    </source>
</evidence>
<comment type="catalytic activity">
    <reaction evidence="10">
        <text>L-cysteine + L-glutamate + ATP = gamma-L-glutamyl-L-cysteine + ADP + phosphate + H(+)</text>
        <dbReference type="Rhea" id="RHEA:13285"/>
        <dbReference type="ChEBI" id="CHEBI:15378"/>
        <dbReference type="ChEBI" id="CHEBI:29985"/>
        <dbReference type="ChEBI" id="CHEBI:30616"/>
        <dbReference type="ChEBI" id="CHEBI:35235"/>
        <dbReference type="ChEBI" id="CHEBI:43474"/>
        <dbReference type="ChEBI" id="CHEBI:58173"/>
        <dbReference type="ChEBI" id="CHEBI:456216"/>
        <dbReference type="EC" id="6.3.2.2"/>
    </reaction>
</comment>
<dbReference type="PANTHER" id="PTHR11164">
    <property type="entry name" value="GLUTAMATE CYSTEINE LIGASE"/>
    <property type="match status" value="1"/>
</dbReference>
<keyword evidence="11" id="KW-0472">Membrane</keyword>
<keyword evidence="11" id="KW-1133">Transmembrane helix</keyword>
<evidence type="ECO:0000256" key="8">
    <source>
        <dbReference type="ARBA" id="ARBA00030585"/>
    </source>
</evidence>
<evidence type="ECO:0000256" key="2">
    <source>
        <dbReference type="ARBA" id="ARBA00008100"/>
    </source>
</evidence>
<evidence type="ECO:0000256" key="10">
    <source>
        <dbReference type="RuleBase" id="RU367135"/>
    </source>
</evidence>
<name>X6NBD1_RETFI</name>
<dbReference type="Proteomes" id="UP000023152">
    <property type="component" value="Unassembled WGS sequence"/>
</dbReference>
<organism evidence="12 13">
    <name type="scientific">Reticulomyxa filosa</name>
    <dbReference type="NCBI Taxonomy" id="46433"/>
    <lineage>
        <taxon>Eukaryota</taxon>
        <taxon>Sar</taxon>
        <taxon>Rhizaria</taxon>
        <taxon>Retaria</taxon>
        <taxon>Foraminifera</taxon>
        <taxon>Monothalamids</taxon>
        <taxon>Reticulomyxidae</taxon>
        <taxon>Reticulomyxa</taxon>
    </lineage>
</organism>
<keyword evidence="13" id="KW-1185">Reference proteome</keyword>
<evidence type="ECO:0000256" key="4">
    <source>
        <dbReference type="ARBA" id="ARBA00022598"/>
    </source>
</evidence>
<dbReference type="OMA" id="RNFVNNH"/>
<evidence type="ECO:0000256" key="11">
    <source>
        <dbReference type="SAM" id="Phobius"/>
    </source>
</evidence>
<protein>
    <recommendedName>
        <fullName evidence="3 10">Glutamate--cysteine ligase</fullName>
        <ecNumber evidence="3 10">6.3.2.2</ecNumber>
    </recommendedName>
    <alternativeName>
        <fullName evidence="9 10">Gamma-ECS</fullName>
    </alternativeName>
    <alternativeName>
        <fullName evidence="8 10">Gamma-glutamylcysteine synthetase</fullName>
    </alternativeName>
</protein>
<evidence type="ECO:0000313" key="12">
    <source>
        <dbReference type="EMBL" id="ETO22627.1"/>
    </source>
</evidence>
<keyword evidence="4 10" id="KW-0436">Ligase</keyword>
<dbReference type="InterPro" id="IPR014746">
    <property type="entry name" value="Gln_synth/guanido_kin_cat_dom"/>
</dbReference>
<comment type="similarity">
    <text evidence="2 10">Belongs to the glutamate--cysteine ligase type 3 family.</text>
</comment>
<keyword evidence="7 10" id="KW-0067">ATP-binding</keyword>
<dbReference type="GO" id="GO:0005524">
    <property type="term" value="F:ATP binding"/>
    <property type="evidence" value="ECO:0007669"/>
    <property type="project" value="UniProtKB-UniRule"/>
</dbReference>
<dbReference type="GO" id="GO:0006750">
    <property type="term" value="P:glutathione biosynthetic process"/>
    <property type="evidence" value="ECO:0007669"/>
    <property type="project" value="UniProtKB-UniRule"/>
</dbReference>
<dbReference type="UniPathway" id="UPA00142">
    <property type="reaction ID" value="UER00209"/>
</dbReference>
<dbReference type="AlphaFoldDB" id="X6NBD1"/>
<dbReference type="Pfam" id="PF03074">
    <property type="entry name" value="GCS"/>
    <property type="match status" value="1"/>
</dbReference>
<dbReference type="GO" id="GO:0004357">
    <property type="term" value="F:glutamate-cysteine ligase activity"/>
    <property type="evidence" value="ECO:0007669"/>
    <property type="project" value="UniProtKB-UniRule"/>
</dbReference>
<dbReference type="InterPro" id="IPR004308">
    <property type="entry name" value="GCS"/>
</dbReference>
<dbReference type="Gene3D" id="3.30.590.50">
    <property type="match status" value="1"/>
</dbReference>
<dbReference type="Gene3D" id="1.10.8.960">
    <property type="match status" value="1"/>
</dbReference>
<accession>X6NBD1</accession>
<feature type="transmembrane region" description="Helical" evidence="11">
    <location>
        <begin position="126"/>
        <end position="148"/>
    </location>
</feature>
<dbReference type="EMBL" id="ASPP01010587">
    <property type="protein sequence ID" value="ETO22627.1"/>
    <property type="molecule type" value="Genomic_DNA"/>
</dbReference>
<dbReference type="SUPFAM" id="SSF55931">
    <property type="entry name" value="Glutamine synthetase/guanido kinase"/>
    <property type="match status" value="1"/>
</dbReference>
<evidence type="ECO:0000313" key="13">
    <source>
        <dbReference type="Proteomes" id="UP000023152"/>
    </source>
</evidence>
<gene>
    <name evidence="12" type="ORF">RFI_14564</name>
</gene>
<keyword evidence="6 10" id="KW-0547">Nucleotide-binding</keyword>
<evidence type="ECO:0000256" key="9">
    <source>
        <dbReference type="ARBA" id="ARBA00032122"/>
    </source>
</evidence>
<proteinExistence type="inferred from homology"/>
<dbReference type="OrthoDB" id="7939818at2759"/>
<dbReference type="PANTHER" id="PTHR11164:SF0">
    <property type="entry name" value="GLUTAMATE--CYSTEINE LIGASE CATALYTIC SUBUNIT"/>
    <property type="match status" value="1"/>
</dbReference>
<dbReference type="EC" id="6.3.2.2" evidence="3 10"/>
<sequence length="305" mass="35444">PLEKGEQVIRKSRYGTIDSFISSCDWLKEEYNDSPLEINKDCYDRLKDAGIDELMTRHIAHLFIRDPLVVYSDLIEMDDATSVHHFETIQSTNWHNVRFKPPSNPNTGWRVEFRPLEIQLTDFENAAFAIFVTLLSRAILFFGLNLYIPISKLDENMQRAHKRNAVRNEKFYWRTCNKRDGELAMAELTIKEIFCGSKETGCLGLVTIVEEYVKSIQLDDETGNKIAEYIALIKNRANGKLLTTAEYLRNFVNNHPLYKFDSNVSESIARDIIDLVVGIAHGTVKVRPFFSFFFPFHYKKVWRSL</sequence>
<evidence type="ECO:0000256" key="3">
    <source>
        <dbReference type="ARBA" id="ARBA00012220"/>
    </source>
</evidence>
<comment type="pathway">
    <text evidence="1 10">Sulfur metabolism; glutathione biosynthesis; glutathione from L-cysteine and L-glutamate: step 1/2.</text>
</comment>
<reference evidence="12 13" key="1">
    <citation type="journal article" date="2013" name="Curr. Biol.">
        <title>The Genome of the Foraminiferan Reticulomyxa filosa.</title>
        <authorList>
            <person name="Glockner G."/>
            <person name="Hulsmann N."/>
            <person name="Schleicher M."/>
            <person name="Noegel A.A."/>
            <person name="Eichinger L."/>
            <person name="Gallinger C."/>
            <person name="Pawlowski J."/>
            <person name="Sierra R."/>
            <person name="Euteneuer U."/>
            <person name="Pillet L."/>
            <person name="Moustafa A."/>
            <person name="Platzer M."/>
            <person name="Groth M."/>
            <person name="Szafranski K."/>
            <person name="Schliwa M."/>
        </authorList>
    </citation>
    <scope>NUCLEOTIDE SEQUENCE [LARGE SCALE GENOMIC DNA]</scope>
</reference>